<evidence type="ECO:0000313" key="1">
    <source>
        <dbReference type="EMBL" id="GIX92719.1"/>
    </source>
</evidence>
<protein>
    <submittedName>
        <fullName evidence="1">Integrator complex subunit 7</fullName>
    </submittedName>
</protein>
<proteinExistence type="predicted"/>
<dbReference type="EMBL" id="BPLR01021713">
    <property type="protein sequence ID" value="GIX92719.1"/>
    <property type="molecule type" value="Genomic_DNA"/>
</dbReference>
<dbReference type="AlphaFoldDB" id="A0AAV4P7V2"/>
<reference evidence="1 2" key="1">
    <citation type="submission" date="2021-06" db="EMBL/GenBank/DDBJ databases">
        <title>Caerostris extrusa draft genome.</title>
        <authorList>
            <person name="Kono N."/>
            <person name="Arakawa K."/>
        </authorList>
    </citation>
    <scope>NUCLEOTIDE SEQUENCE [LARGE SCALE GENOMIC DNA]</scope>
</reference>
<sequence length="88" mass="10033">MQIPKHFTNIQLLHQACLLTAQAIDKISQHNQGISVATGEEDILSMEHSKHSLENYQMGEACRKASTLIRDFTVNYDERVVSKQETDF</sequence>
<accession>A0AAV4P7V2</accession>
<comment type="caution">
    <text evidence="1">The sequence shown here is derived from an EMBL/GenBank/DDBJ whole genome shotgun (WGS) entry which is preliminary data.</text>
</comment>
<organism evidence="1 2">
    <name type="scientific">Caerostris extrusa</name>
    <name type="common">Bark spider</name>
    <name type="synonym">Caerostris bankana</name>
    <dbReference type="NCBI Taxonomy" id="172846"/>
    <lineage>
        <taxon>Eukaryota</taxon>
        <taxon>Metazoa</taxon>
        <taxon>Ecdysozoa</taxon>
        <taxon>Arthropoda</taxon>
        <taxon>Chelicerata</taxon>
        <taxon>Arachnida</taxon>
        <taxon>Araneae</taxon>
        <taxon>Araneomorphae</taxon>
        <taxon>Entelegynae</taxon>
        <taxon>Araneoidea</taxon>
        <taxon>Araneidae</taxon>
        <taxon>Caerostris</taxon>
    </lineage>
</organism>
<dbReference type="Proteomes" id="UP001054945">
    <property type="component" value="Unassembled WGS sequence"/>
</dbReference>
<evidence type="ECO:0000313" key="2">
    <source>
        <dbReference type="Proteomes" id="UP001054945"/>
    </source>
</evidence>
<gene>
    <name evidence="1" type="primary">INTS7</name>
    <name evidence="1" type="ORF">CEXT_397871</name>
</gene>
<keyword evidence="2" id="KW-1185">Reference proteome</keyword>
<name>A0AAV4P7V2_CAEEX</name>